<sequence length="131" mass="14603">MIRYEWRGGFTNDAVNRLHAEGFGHRLLDDDWWGQVNRHSLGWVVAYDGDELVGFVNVAWDGGIHAFIIDTLTTPRVQRQGIGTELVAVAAREAAKAGCEWLHVDFDDHLAGFYFESCGFRPTQAGLIALA</sequence>
<evidence type="ECO:0000259" key="1">
    <source>
        <dbReference type="PROSITE" id="PS51186"/>
    </source>
</evidence>
<proteinExistence type="predicted"/>
<keyword evidence="3" id="KW-1185">Reference proteome</keyword>
<comment type="caution">
    <text evidence="2">The sequence shown here is derived from an EMBL/GenBank/DDBJ whole genome shotgun (WGS) entry which is preliminary data.</text>
</comment>
<dbReference type="CDD" id="cd04301">
    <property type="entry name" value="NAT_SF"/>
    <property type="match status" value="1"/>
</dbReference>
<gene>
    <name evidence="2" type="ORF">Voc01_038020</name>
</gene>
<dbReference type="GO" id="GO:0016747">
    <property type="term" value="F:acyltransferase activity, transferring groups other than amino-acyl groups"/>
    <property type="evidence" value="ECO:0007669"/>
    <property type="project" value="InterPro"/>
</dbReference>
<dbReference type="AlphaFoldDB" id="A0A8J3ZWP6"/>
<dbReference type="RefSeq" id="WP_239160313.1">
    <property type="nucleotide sequence ID" value="NZ_BOPH01000051.1"/>
</dbReference>
<protein>
    <submittedName>
        <fullName evidence="2">N-acetyltransferase</fullName>
    </submittedName>
</protein>
<name>A0A8J3ZWP6_9ACTN</name>
<organism evidence="2 3">
    <name type="scientific">Virgisporangium ochraceum</name>
    <dbReference type="NCBI Taxonomy" id="65505"/>
    <lineage>
        <taxon>Bacteria</taxon>
        <taxon>Bacillati</taxon>
        <taxon>Actinomycetota</taxon>
        <taxon>Actinomycetes</taxon>
        <taxon>Micromonosporales</taxon>
        <taxon>Micromonosporaceae</taxon>
        <taxon>Virgisporangium</taxon>
    </lineage>
</organism>
<dbReference type="Gene3D" id="3.40.630.30">
    <property type="match status" value="1"/>
</dbReference>
<dbReference type="SUPFAM" id="SSF55729">
    <property type="entry name" value="Acyl-CoA N-acyltransferases (Nat)"/>
    <property type="match status" value="1"/>
</dbReference>
<dbReference type="Pfam" id="PF00583">
    <property type="entry name" value="Acetyltransf_1"/>
    <property type="match status" value="1"/>
</dbReference>
<dbReference type="Proteomes" id="UP000635606">
    <property type="component" value="Unassembled WGS sequence"/>
</dbReference>
<dbReference type="PROSITE" id="PS51186">
    <property type="entry name" value="GNAT"/>
    <property type="match status" value="1"/>
</dbReference>
<dbReference type="InterPro" id="IPR000182">
    <property type="entry name" value="GNAT_dom"/>
</dbReference>
<evidence type="ECO:0000313" key="2">
    <source>
        <dbReference type="EMBL" id="GIJ68885.1"/>
    </source>
</evidence>
<feature type="domain" description="N-acetyltransferase" evidence="1">
    <location>
        <begin position="1"/>
        <end position="131"/>
    </location>
</feature>
<accession>A0A8J3ZWP6</accession>
<dbReference type="InterPro" id="IPR016181">
    <property type="entry name" value="Acyl_CoA_acyltransferase"/>
</dbReference>
<dbReference type="EMBL" id="BOPH01000051">
    <property type="protein sequence ID" value="GIJ68885.1"/>
    <property type="molecule type" value="Genomic_DNA"/>
</dbReference>
<reference evidence="2" key="1">
    <citation type="submission" date="2021-01" db="EMBL/GenBank/DDBJ databases">
        <title>Whole genome shotgun sequence of Virgisporangium ochraceum NBRC 16418.</title>
        <authorList>
            <person name="Komaki H."/>
            <person name="Tamura T."/>
        </authorList>
    </citation>
    <scope>NUCLEOTIDE SEQUENCE</scope>
    <source>
        <strain evidence="2">NBRC 16418</strain>
    </source>
</reference>
<evidence type="ECO:0000313" key="3">
    <source>
        <dbReference type="Proteomes" id="UP000635606"/>
    </source>
</evidence>